<evidence type="ECO:0000313" key="4">
    <source>
        <dbReference type="Proteomes" id="UP000182769"/>
    </source>
</evidence>
<dbReference type="GO" id="GO:0016627">
    <property type="term" value="F:oxidoreductase activity, acting on the CH-CH group of donors"/>
    <property type="evidence" value="ECO:0007669"/>
    <property type="project" value="TreeGrafter"/>
</dbReference>
<dbReference type="InterPro" id="IPR052019">
    <property type="entry name" value="F420H2_bilvrd_red/Heme_oxyg"/>
</dbReference>
<dbReference type="Pfam" id="PF01243">
    <property type="entry name" value="PNPOx_N"/>
    <property type="match status" value="1"/>
</dbReference>
<dbReference type="AlphaFoldDB" id="A0A0K6IGQ2"/>
<dbReference type="InterPro" id="IPR011576">
    <property type="entry name" value="Pyridox_Oxase_N"/>
</dbReference>
<dbReference type="RefSeq" id="WP_055461483.1">
    <property type="nucleotide sequence ID" value="NZ_CYHG01000001.1"/>
</dbReference>
<keyword evidence="4" id="KW-1185">Reference proteome</keyword>
<dbReference type="Proteomes" id="UP000182769">
    <property type="component" value="Unassembled WGS sequence"/>
</dbReference>
<dbReference type="SUPFAM" id="SSF50475">
    <property type="entry name" value="FMN-binding split barrel"/>
    <property type="match status" value="1"/>
</dbReference>
<accession>A0A0K6IGQ2</accession>
<dbReference type="OrthoDB" id="5345368at2"/>
<dbReference type="EMBL" id="CYHG01000001">
    <property type="protein sequence ID" value="CUB02522.1"/>
    <property type="molecule type" value="Genomic_DNA"/>
</dbReference>
<evidence type="ECO:0000256" key="1">
    <source>
        <dbReference type="ARBA" id="ARBA00023002"/>
    </source>
</evidence>
<reference evidence="4" key="1">
    <citation type="submission" date="2015-08" db="EMBL/GenBank/DDBJ databases">
        <authorList>
            <person name="Varghese N."/>
        </authorList>
    </citation>
    <scope>NUCLEOTIDE SEQUENCE [LARGE SCALE GENOMIC DNA]</scope>
    <source>
        <strain evidence="4">JCM 18476</strain>
    </source>
</reference>
<evidence type="ECO:0000313" key="3">
    <source>
        <dbReference type="EMBL" id="CUB02522.1"/>
    </source>
</evidence>
<dbReference type="PIRSF" id="PIRSF004633">
    <property type="entry name" value="UCP_PLP_oxd"/>
    <property type="match status" value="1"/>
</dbReference>
<evidence type="ECO:0000259" key="2">
    <source>
        <dbReference type="Pfam" id="PF01243"/>
    </source>
</evidence>
<dbReference type="InterPro" id="IPR014419">
    <property type="entry name" value="HutZ"/>
</dbReference>
<organism evidence="3 4">
    <name type="scientific">Marinomonas fungiae</name>
    <dbReference type="NCBI Taxonomy" id="1137284"/>
    <lineage>
        <taxon>Bacteria</taxon>
        <taxon>Pseudomonadati</taxon>
        <taxon>Pseudomonadota</taxon>
        <taxon>Gammaproteobacteria</taxon>
        <taxon>Oceanospirillales</taxon>
        <taxon>Oceanospirillaceae</taxon>
        <taxon>Marinomonas</taxon>
    </lineage>
</organism>
<name>A0A0K6IGQ2_9GAMM</name>
<keyword evidence="1" id="KW-0560">Oxidoreductase</keyword>
<dbReference type="STRING" id="1137284.GCA_001418205_00356"/>
<dbReference type="PANTHER" id="PTHR35176:SF6">
    <property type="entry name" value="HEME OXYGENASE HI_0854-RELATED"/>
    <property type="match status" value="1"/>
</dbReference>
<dbReference type="InterPro" id="IPR012349">
    <property type="entry name" value="Split_barrel_FMN-bd"/>
</dbReference>
<dbReference type="Gene3D" id="2.30.110.10">
    <property type="entry name" value="Electron Transport, Fmn-binding Protein, Chain A"/>
    <property type="match status" value="1"/>
</dbReference>
<dbReference type="GO" id="GO:0070967">
    <property type="term" value="F:coenzyme F420 binding"/>
    <property type="evidence" value="ECO:0007669"/>
    <property type="project" value="TreeGrafter"/>
</dbReference>
<dbReference type="GO" id="GO:0005829">
    <property type="term" value="C:cytosol"/>
    <property type="evidence" value="ECO:0007669"/>
    <property type="project" value="TreeGrafter"/>
</dbReference>
<proteinExistence type="predicted"/>
<protein>
    <submittedName>
        <fullName evidence="3">Pyridoxamine 5'-phosphate oxidase</fullName>
    </submittedName>
</protein>
<gene>
    <name evidence="3" type="ORF">Ga0061065_101355</name>
</gene>
<feature type="domain" description="Pyridoxamine 5'-phosphate oxidase N-terminal" evidence="2">
    <location>
        <begin position="10"/>
        <end position="142"/>
    </location>
</feature>
<sequence length="166" mass="18492">MKNQRLAAELEQEIFAFLEAKKSLMLAVVDLQGLPIASYAPFVAHQGALYILVSSLANHTAALENANNASVLIIDDEADCDTVYARRRLQYDLVVEPVIRDSEHWQTIGDALLQRHGDIVAQLLQLGDFQMFKLSPRSGRFVKGFGRAYELAPNTLVSDQLDHIRG</sequence>
<dbReference type="PANTHER" id="PTHR35176">
    <property type="entry name" value="HEME OXYGENASE HI_0854-RELATED"/>
    <property type="match status" value="1"/>
</dbReference>